<dbReference type="PANTHER" id="PTHR47447:SF17">
    <property type="entry name" value="OS12G0638900 PROTEIN"/>
    <property type="match status" value="1"/>
</dbReference>
<dbReference type="Proteomes" id="UP001152797">
    <property type="component" value="Unassembled WGS sequence"/>
</dbReference>
<dbReference type="AlphaFoldDB" id="A0A9P1FFK6"/>
<dbReference type="InterPro" id="IPR002885">
    <property type="entry name" value="PPR_rpt"/>
</dbReference>
<organism evidence="3">
    <name type="scientific">Cladocopium goreaui</name>
    <dbReference type="NCBI Taxonomy" id="2562237"/>
    <lineage>
        <taxon>Eukaryota</taxon>
        <taxon>Sar</taxon>
        <taxon>Alveolata</taxon>
        <taxon>Dinophyceae</taxon>
        <taxon>Suessiales</taxon>
        <taxon>Symbiodiniaceae</taxon>
        <taxon>Cladocopium</taxon>
    </lineage>
</organism>
<dbReference type="PROSITE" id="PS51375">
    <property type="entry name" value="PPR"/>
    <property type="match status" value="2"/>
</dbReference>
<reference evidence="3" key="1">
    <citation type="submission" date="2022-10" db="EMBL/GenBank/DDBJ databases">
        <authorList>
            <person name="Chen Y."/>
            <person name="Dougan E. K."/>
            <person name="Chan C."/>
            <person name="Rhodes N."/>
            <person name="Thang M."/>
        </authorList>
    </citation>
    <scope>NUCLEOTIDE SEQUENCE</scope>
</reference>
<dbReference type="PANTHER" id="PTHR47447">
    <property type="entry name" value="OS03G0856100 PROTEIN"/>
    <property type="match status" value="1"/>
</dbReference>
<gene>
    <name evidence="3" type="ORF">C1SCF055_LOCUS3550</name>
</gene>
<accession>A0A9P1FFK6</accession>
<dbReference type="Pfam" id="PF13041">
    <property type="entry name" value="PPR_2"/>
    <property type="match status" value="1"/>
</dbReference>
<feature type="repeat" description="PPR" evidence="2">
    <location>
        <begin position="51"/>
        <end position="85"/>
    </location>
</feature>
<keyword evidence="5" id="KW-1185">Reference proteome</keyword>
<dbReference type="OrthoDB" id="185373at2759"/>
<keyword evidence="1" id="KW-0677">Repeat</keyword>
<dbReference type="NCBIfam" id="TIGR00756">
    <property type="entry name" value="PPR"/>
    <property type="match status" value="2"/>
</dbReference>
<evidence type="ECO:0000313" key="5">
    <source>
        <dbReference type="Proteomes" id="UP001152797"/>
    </source>
</evidence>
<name>A0A9P1FFK6_9DINO</name>
<evidence type="ECO:0000256" key="1">
    <source>
        <dbReference type="ARBA" id="ARBA00022737"/>
    </source>
</evidence>
<dbReference type="Pfam" id="PF01535">
    <property type="entry name" value="PPR"/>
    <property type="match status" value="1"/>
</dbReference>
<dbReference type="InterPro" id="IPR011990">
    <property type="entry name" value="TPR-like_helical_dom_sf"/>
</dbReference>
<dbReference type="EMBL" id="CAMXCT010000187">
    <property type="protein sequence ID" value="CAI3975199.1"/>
    <property type="molecule type" value="Genomic_DNA"/>
</dbReference>
<reference evidence="4 5" key="2">
    <citation type="submission" date="2024-05" db="EMBL/GenBank/DDBJ databases">
        <authorList>
            <person name="Chen Y."/>
            <person name="Shah S."/>
            <person name="Dougan E. K."/>
            <person name="Thang M."/>
            <person name="Chan C."/>
        </authorList>
    </citation>
    <scope>NUCLEOTIDE SEQUENCE [LARGE SCALE GENOMIC DNA]</scope>
</reference>
<evidence type="ECO:0000313" key="3">
    <source>
        <dbReference type="EMBL" id="CAI3975199.1"/>
    </source>
</evidence>
<evidence type="ECO:0000313" key="4">
    <source>
        <dbReference type="EMBL" id="CAL4762511.1"/>
    </source>
</evidence>
<dbReference type="Gene3D" id="1.25.40.10">
    <property type="entry name" value="Tetratricopeptide repeat domain"/>
    <property type="match status" value="1"/>
</dbReference>
<sequence length="134" mass="14511">MRCEGLVPDVITYNTVMDVCQKSGHWKLALQIFRQLLLSGSHTADVIDVIDVITMNTAMGAYLKGGNWQQALLLLSQMPQKQLMPSTISCNIGIKACETGGRWDLAIHLLSAVAVAVAKGELSWCFCKSTAISG</sequence>
<protein>
    <submittedName>
        <fullName evidence="4">Pentatricopeptide repeat-containing protein GUN1, chloroplastic (Pentatricopeptide repeat-containing protein At2g31400) (Protein GENOMES UNCOUPLED 1)</fullName>
    </submittedName>
</protein>
<proteinExistence type="predicted"/>
<feature type="repeat" description="PPR" evidence="2">
    <location>
        <begin position="9"/>
        <end position="43"/>
    </location>
</feature>
<evidence type="ECO:0000256" key="2">
    <source>
        <dbReference type="PROSITE-ProRule" id="PRU00708"/>
    </source>
</evidence>
<dbReference type="EMBL" id="CAMXCT030000187">
    <property type="protein sequence ID" value="CAL4762511.1"/>
    <property type="molecule type" value="Genomic_DNA"/>
</dbReference>
<comment type="caution">
    <text evidence="3">The sequence shown here is derived from an EMBL/GenBank/DDBJ whole genome shotgun (WGS) entry which is preliminary data.</text>
</comment>
<dbReference type="EMBL" id="CAMXCT020000187">
    <property type="protein sequence ID" value="CAL1128574.1"/>
    <property type="molecule type" value="Genomic_DNA"/>
</dbReference>